<organism evidence="1 2">
    <name type="scientific">Aspergillus sclerotialis</name>
    <dbReference type="NCBI Taxonomy" id="2070753"/>
    <lineage>
        <taxon>Eukaryota</taxon>
        <taxon>Fungi</taxon>
        <taxon>Dikarya</taxon>
        <taxon>Ascomycota</taxon>
        <taxon>Pezizomycotina</taxon>
        <taxon>Eurotiomycetes</taxon>
        <taxon>Eurotiomycetidae</taxon>
        <taxon>Eurotiales</taxon>
        <taxon>Aspergillaceae</taxon>
        <taxon>Aspergillus</taxon>
        <taxon>Aspergillus subgen. Polypaecilum</taxon>
    </lineage>
</organism>
<evidence type="ECO:0000313" key="2">
    <source>
        <dbReference type="Proteomes" id="UP000266188"/>
    </source>
</evidence>
<reference evidence="2" key="1">
    <citation type="submission" date="2017-02" db="EMBL/GenBank/DDBJ databases">
        <authorList>
            <person name="Tafer H."/>
            <person name="Lopandic K."/>
        </authorList>
    </citation>
    <scope>NUCLEOTIDE SEQUENCE [LARGE SCALE GENOMIC DNA]</scope>
    <source>
        <strain evidence="2">CBS 366.77</strain>
    </source>
</reference>
<dbReference type="Proteomes" id="UP000266188">
    <property type="component" value="Unassembled WGS sequence"/>
</dbReference>
<dbReference type="EMBL" id="MVGC01000163">
    <property type="protein sequence ID" value="RJE22550.1"/>
    <property type="molecule type" value="Genomic_DNA"/>
</dbReference>
<protein>
    <submittedName>
        <fullName evidence="1">Uncharacterized protein</fullName>
    </submittedName>
</protein>
<evidence type="ECO:0000313" key="1">
    <source>
        <dbReference type="EMBL" id="RJE22550.1"/>
    </source>
</evidence>
<dbReference type="AlphaFoldDB" id="A0A3A2ZJ26"/>
<sequence length="74" mass="8468">MGIYSSGTIWRAPIYQEDSERPAQLITAAMEKLSAEALRRLWHTSKRLEHRSWELEVRGISLATLSSKLQAGFH</sequence>
<comment type="caution">
    <text evidence="1">The sequence shown here is derived from an EMBL/GenBank/DDBJ whole genome shotgun (WGS) entry which is preliminary data.</text>
</comment>
<accession>A0A3A2ZJ26</accession>
<gene>
    <name evidence="1" type="ORF">PHISCL_05126</name>
</gene>
<proteinExistence type="predicted"/>
<keyword evidence="2" id="KW-1185">Reference proteome</keyword>
<name>A0A3A2ZJ26_9EURO</name>